<dbReference type="InterPro" id="IPR025536">
    <property type="entry name" value="DUF4422"/>
</dbReference>
<accession>A0A3E4Y574</accession>
<dbReference type="RefSeq" id="WP_117719301.1">
    <property type="nucleotide sequence ID" value="NZ_QSTP01000021.1"/>
</dbReference>
<dbReference type="AlphaFoldDB" id="A0A3E4Y574"/>
<reference evidence="2 3" key="1">
    <citation type="submission" date="2018-08" db="EMBL/GenBank/DDBJ databases">
        <title>A genome reference for cultivated species of the human gut microbiota.</title>
        <authorList>
            <person name="Zou Y."/>
            <person name="Xue W."/>
            <person name="Luo G."/>
        </authorList>
    </citation>
    <scope>NUCLEOTIDE SEQUENCE [LARGE SCALE GENOMIC DNA]</scope>
    <source>
        <strain evidence="2 3">OM07-13</strain>
    </source>
</reference>
<sequence>MIYIATHKAFDVPDIKDYMPLQVGAYNKETLGFLQDNIGENISCKNQNYCELTGLYWIWKNVDDAYKGLVHYRRYFGKSNLSCNINDIYSYDEMVSFLKNADIILPYVEHFKQNAEEEILIHCCTPEIFAKLKSIVKEKYPEYVNDFNDVFSNNKCTLFNMFFCKKKLFDSYCEWLFDILFEMEKYVDLTQLDEYQKRLYGFLSERLLNVWVKHNNLKAKHLNIINIEMGFWQRIQLIRRRITNQIIFMISKW</sequence>
<gene>
    <name evidence="2" type="ORF">DXB99_14905</name>
</gene>
<dbReference type="Pfam" id="PF14393">
    <property type="entry name" value="DUF4422"/>
    <property type="match status" value="1"/>
</dbReference>
<evidence type="ECO:0000313" key="3">
    <source>
        <dbReference type="Proteomes" id="UP000260758"/>
    </source>
</evidence>
<comment type="caution">
    <text evidence="2">The sequence shown here is derived from an EMBL/GenBank/DDBJ whole genome shotgun (WGS) entry which is preliminary data.</text>
</comment>
<organism evidence="2 3">
    <name type="scientific">Agathobacter rectalis</name>
    <dbReference type="NCBI Taxonomy" id="39491"/>
    <lineage>
        <taxon>Bacteria</taxon>
        <taxon>Bacillati</taxon>
        <taxon>Bacillota</taxon>
        <taxon>Clostridia</taxon>
        <taxon>Lachnospirales</taxon>
        <taxon>Lachnospiraceae</taxon>
        <taxon>Agathobacter</taxon>
    </lineage>
</organism>
<evidence type="ECO:0000259" key="1">
    <source>
        <dbReference type="Pfam" id="PF14393"/>
    </source>
</evidence>
<name>A0A3E4Y574_9FIRM</name>
<protein>
    <submittedName>
        <fullName evidence="2">DUF4422 domain-containing protein</fullName>
    </submittedName>
</protein>
<dbReference type="EMBL" id="QSTP01000021">
    <property type="protein sequence ID" value="RGM68197.1"/>
    <property type="molecule type" value="Genomic_DNA"/>
</dbReference>
<feature type="domain" description="DUF4422" evidence="1">
    <location>
        <begin position="2"/>
        <end position="215"/>
    </location>
</feature>
<evidence type="ECO:0000313" key="2">
    <source>
        <dbReference type="EMBL" id="RGM68197.1"/>
    </source>
</evidence>
<dbReference type="Proteomes" id="UP000260758">
    <property type="component" value="Unassembled WGS sequence"/>
</dbReference>
<proteinExistence type="predicted"/>